<keyword evidence="2" id="KW-1133">Transmembrane helix</keyword>
<feature type="transmembrane region" description="Helical" evidence="2">
    <location>
        <begin position="1777"/>
        <end position="1800"/>
    </location>
</feature>
<feature type="compositionally biased region" description="Low complexity" evidence="1">
    <location>
        <begin position="930"/>
        <end position="943"/>
    </location>
</feature>
<feature type="compositionally biased region" description="Polar residues" evidence="1">
    <location>
        <begin position="944"/>
        <end position="966"/>
    </location>
</feature>
<proteinExistence type="predicted"/>
<organism evidence="4 5">
    <name type="scientific">Suilimivivens aceti</name>
    <dbReference type="NCBI Taxonomy" id="2981774"/>
    <lineage>
        <taxon>Bacteria</taxon>
        <taxon>Bacillati</taxon>
        <taxon>Bacillota</taxon>
        <taxon>Clostridia</taxon>
        <taxon>Lachnospirales</taxon>
        <taxon>Lachnospiraceae</taxon>
        <taxon>Suilimivivens</taxon>
    </lineage>
</organism>
<evidence type="ECO:0000313" key="4">
    <source>
        <dbReference type="EMBL" id="MCU6742938.1"/>
    </source>
</evidence>
<keyword evidence="5" id="KW-1185">Reference proteome</keyword>
<evidence type="ECO:0000256" key="3">
    <source>
        <dbReference type="SAM" id="SignalP"/>
    </source>
</evidence>
<keyword evidence="3" id="KW-0732">Signal</keyword>
<keyword evidence="2" id="KW-0472">Membrane</keyword>
<feature type="signal peptide" evidence="3">
    <location>
        <begin position="1"/>
        <end position="26"/>
    </location>
</feature>
<dbReference type="Gene3D" id="2.60.40.10">
    <property type="entry name" value="Immunoglobulins"/>
    <property type="match status" value="1"/>
</dbReference>
<dbReference type="PANTHER" id="PTHR18898">
    <property type="entry name" value="NUCLEOPROTEIN TPR-RELATED"/>
    <property type="match status" value="1"/>
</dbReference>
<keyword evidence="2" id="KW-0812">Transmembrane</keyword>
<dbReference type="EMBL" id="JAOQKJ010000001">
    <property type="protein sequence ID" value="MCU6742938.1"/>
    <property type="molecule type" value="Genomic_DNA"/>
</dbReference>
<name>A0ABT2SY51_9FIRM</name>
<evidence type="ECO:0000256" key="2">
    <source>
        <dbReference type="SAM" id="Phobius"/>
    </source>
</evidence>
<feature type="compositionally biased region" description="Low complexity" evidence="1">
    <location>
        <begin position="972"/>
        <end position="995"/>
    </location>
</feature>
<evidence type="ECO:0000313" key="5">
    <source>
        <dbReference type="Proteomes" id="UP001652432"/>
    </source>
</evidence>
<feature type="region of interest" description="Disordered" evidence="1">
    <location>
        <begin position="921"/>
        <end position="1010"/>
    </location>
</feature>
<reference evidence="4 5" key="1">
    <citation type="journal article" date="2021" name="ISME Commun">
        <title>Automated analysis of genomic sequences facilitates high-throughput and comprehensive description of bacteria.</title>
        <authorList>
            <person name="Hitch T.C.A."/>
        </authorList>
    </citation>
    <scope>NUCLEOTIDE SEQUENCE [LARGE SCALE GENOMIC DNA]</scope>
    <source>
        <strain evidence="4 5">Sanger_18</strain>
    </source>
</reference>
<gene>
    <name evidence="4" type="ORF">OCV77_00220</name>
</gene>
<feature type="region of interest" description="Disordered" evidence="1">
    <location>
        <begin position="1051"/>
        <end position="1132"/>
    </location>
</feature>
<evidence type="ECO:0000256" key="1">
    <source>
        <dbReference type="SAM" id="MobiDB-lite"/>
    </source>
</evidence>
<feature type="compositionally biased region" description="Low complexity" evidence="1">
    <location>
        <begin position="1745"/>
        <end position="1771"/>
    </location>
</feature>
<protein>
    <submittedName>
        <fullName evidence="4">Uncharacterized protein</fullName>
    </submittedName>
</protein>
<comment type="caution">
    <text evidence="4">The sequence shown here is derived from an EMBL/GenBank/DDBJ whole genome shotgun (WGS) entry which is preliminary data.</text>
</comment>
<dbReference type="RefSeq" id="WP_262572233.1">
    <property type="nucleotide sequence ID" value="NZ_JAOQKJ010000001.1"/>
</dbReference>
<feature type="region of interest" description="Disordered" evidence="1">
    <location>
        <begin position="1716"/>
        <end position="1771"/>
    </location>
</feature>
<dbReference type="PANTHER" id="PTHR18898:SF2">
    <property type="entry name" value="NUCLEOPROTEIN TPR"/>
    <property type="match status" value="1"/>
</dbReference>
<feature type="compositionally biased region" description="Acidic residues" evidence="1">
    <location>
        <begin position="1074"/>
        <end position="1084"/>
    </location>
</feature>
<dbReference type="Proteomes" id="UP001652432">
    <property type="component" value="Unassembled WGS sequence"/>
</dbReference>
<sequence length="1807" mass="193401">MKKAISFLLTLILLFSALPLETLAFAGDIWPTNPATVEQITLDDGALVLQNGYIRVALRRFLGSTPYLTTVPTAKPDGEDNIFCNSQIMWCNFIMYESGKEIVDPAVVELKKAEFTNRTPNGSTSAIKAEYSLLTAMNRVTATMTVYYELVQLKESGSSKEGTWGVLSSVSDILIDKDSLPKENRDFAFTCGYSINGFTGMGHSSVLEKPGGPAIKMSRTTVPEKKDGKPLKITTETSVFTAPVENLNTKTVPKGYSQWGDVDGVYITEAYVDAYPWANPFAGLSDYYEKEIQSSSGKDKPIRVELPRFVSVEPGDKPIHTRVEFESRVGIGFSREDISEGSAHFLWGFRELKSAAVTVPSEPDKVDSSIYAKQLAAFADPKGGVRVEPVADGAALEALKKQYGASPIALINGDYESKNGEAFTFTGGAAMLSPSVAATWDTKGSLVIHRDGRVVQNGVSLNAPTFKFYQPKSGGESELKITLVKEGFRFGIDPGKNDAIVFVDIPYASVKLKQADTDTEGNLVFNGDIGFQTIFDGAEFSLTELGYGLNEKHEFKVNGVHATGKFNTASLIGLELAEVEGEVNTFKGRELYAFSLKLNAMDLFETEAELALVRSKKDGSLLPDNLWFYVKASPGIVLIPPIPVGQLNGGGAGFKNLASTVNGDYFAIPPIKLRGALTGTYMHLIEGTGNVVLGPSEISLKATDVGLVGTNASIVDSFGYSLKLEGQERSYGNVSYKGVYFVGSKELEVALPSTEIKVITLDSAIRLGAFGGVNDSNDWVYLGIGANGTVGGRVQIPENIRAIGGLGVDVANINLIVGGQTTFPIRNVSVEEGMKQAFENVDVYIGAMAYVGNWLANARVWVLVPQIVETDFRKGGGWDIEVKVFGYLPEWNWEDKGVTPVVQGMLLEDSGEDVLEIYTEEAVQETAVPESTTEGNGETATETPSGTPVETPSGTPVETPSGTPVETPSGAPVETSSEAPVESPSEAPVETPSEALVETPSAAPVVESTGQEAAAQEAAAQEAIGGIEVQEAAAQEAIGGIEVQEAAAQEVIGGTEVQEEAVQENTSETKTEAQEETQESEEETTVSGNTAGTETEEVLVSEEDVEDVSKRPVRKAPAPRNGGKTQAEITVDGGEGKTPYILLAFDGTATEEDIKDNLKIQKDDGADIKINWIEEGKDPTDPDAEINATIIANMKKSEDDGKVYHLALMRLKNGGTYSVSAENGLSFTDEKGIDVEPFEELKLKLDSSNKELAGQVMHPAKNTTYVLRTYFANTEGGADYLIDERQIDDPDNISVSIPTDGALAPTGSYYVTSFLMMEKTADLDGDDVDETALAAIANQQFDEQISYRNSNQPGKPQNVTLELAGNEVMSAGWEAVTDADGYAVRIYQQKGNDWIDTGFGYDLDKGTTSINMALTVGGEETGESKNLSANETYKVGVRAYRTVEKGKYYSEETYSADKYLPEYQPLDFMLKVNGTDCTPDENGVFHAYIGGASNTLSVSSNVQGAYFRVTRMDTGNVITSDGNGQYTIPGFEGSLMLRIDGIIGIKDSSAEDVTSKFLLVSRDDTAPMLTLSDPMFYADRTTGKYQITGMADAGSEILYGKDGSESTRAAADGSFTVTGVLDDSENSDSLYLTAKDSAGNESAPQLALIARQTVKDTATENGSHDQNPGAGERLGSDAFRQWKEGTGDAEQSIARIWQGGLKDQAVTTGSFLDIEEAKNDRDMTDTGNIGGTETVPGADSTVSSGEPESTPDTTGTTETTAGTTETGKTADSSGGRILWIILLTVLGAGIAGGAVIVFIAKKRSKDR</sequence>
<feature type="compositionally biased region" description="Acidic residues" evidence="1">
    <location>
        <begin position="1094"/>
        <end position="1106"/>
    </location>
</feature>
<accession>A0ABT2SY51</accession>
<feature type="chain" id="PRO_5046393925" evidence="3">
    <location>
        <begin position="27"/>
        <end position="1807"/>
    </location>
</feature>
<dbReference type="InterPro" id="IPR013783">
    <property type="entry name" value="Ig-like_fold"/>
</dbReference>